<dbReference type="RefSeq" id="WP_224518069.1">
    <property type="nucleotide sequence ID" value="NZ_CP086138.1"/>
</dbReference>
<geneLocation type="plasmid" evidence="2 3">
    <name>pBb323S2b</name>
</geneLocation>
<geneLocation type="plasmid" evidence="1 4">
    <name>pBb144S4b</name>
</geneLocation>
<dbReference type="KEGG" id="bban:J4G43_053990"/>
<dbReference type="Proteomes" id="UP000664702">
    <property type="component" value="Plasmid pBb144S4b"/>
</dbReference>
<evidence type="ECO:0000313" key="4">
    <source>
        <dbReference type="Proteomes" id="UP000664702"/>
    </source>
</evidence>
<dbReference type="Proteomes" id="UP000564836">
    <property type="component" value="Plasmid pBb323S2b"/>
</dbReference>
<accession>A0A9X9YEC2</accession>
<name>A0A9X9YEC2_9BRAD</name>
<reference evidence="2 3" key="1">
    <citation type="journal article" date="2017" name="Syst. Appl. Microbiol.">
        <title>Soybeans inoculated with root zone soils of Canadian native legumes harbour diverse and novel Bradyrhizobium spp. that possess agricultural potential.</title>
        <authorList>
            <person name="Bromfield E.S.P."/>
            <person name="Cloutier S."/>
            <person name="Tambong J.T."/>
            <person name="Tran Thi T.V."/>
        </authorList>
    </citation>
    <scope>NUCLEOTIDE SEQUENCE [LARGE SCALE GENOMIC DNA]</scope>
    <source>
        <strain evidence="2 3">323S2</strain>
    </source>
</reference>
<evidence type="ECO:0000313" key="1">
    <source>
        <dbReference type="EMBL" id="UEM18266.1"/>
    </source>
</evidence>
<proteinExistence type="predicted"/>
<dbReference type="EMBL" id="CP088281">
    <property type="protein sequence ID" value="UGX99530.1"/>
    <property type="molecule type" value="Genomic_DNA"/>
</dbReference>
<dbReference type="EMBL" id="CP086138">
    <property type="protein sequence ID" value="UEM18266.1"/>
    <property type="molecule type" value="Genomic_DNA"/>
</dbReference>
<sequence length="62" mass="7016">MFEAKDYRVCCHDFVTPTNRIIYPAQEPLLTYSEAVRHVQAEQAKGYVVAWVIDRTGAGATK</sequence>
<dbReference type="AlphaFoldDB" id="A0A9X9YEC2"/>
<evidence type="ECO:0000313" key="2">
    <source>
        <dbReference type="EMBL" id="UGX99530.1"/>
    </source>
</evidence>
<protein>
    <submittedName>
        <fullName evidence="1">Uncharacterized protein</fullName>
    </submittedName>
</protein>
<gene>
    <name evidence="2" type="ORF">G6321_00054790</name>
    <name evidence="1" type="ORF">J4G43_053990</name>
</gene>
<organism evidence="1 4">
    <name type="scientific">Bradyrhizobium barranii subsp. barranii</name>
    <dbReference type="NCBI Taxonomy" id="2823807"/>
    <lineage>
        <taxon>Bacteria</taxon>
        <taxon>Pseudomonadati</taxon>
        <taxon>Pseudomonadota</taxon>
        <taxon>Alphaproteobacteria</taxon>
        <taxon>Hyphomicrobiales</taxon>
        <taxon>Nitrobacteraceae</taxon>
        <taxon>Bradyrhizobium</taxon>
        <taxon>Bradyrhizobium barranii</taxon>
    </lineage>
</organism>
<reference evidence="3 4" key="2">
    <citation type="journal article" date="2022" name="Int. J. Syst. Evol. Microbiol.">
        <title>Strains of Bradyrhizobium barranii sp. nov. associated with legumes native to Canada are symbionts of soybeans and belong to different subspecies (subsp. barranii subsp. nov. and subsp. apii subsp. nov.) and symbiovars (sv. glycinearum and sv. septentrionale).</title>
        <authorList>
            <person name="Bromfield E.S.P."/>
            <person name="Cloutier S."/>
            <person name="Wasai-Hara S."/>
            <person name="Minamisawa K."/>
        </authorList>
    </citation>
    <scope>NUCLEOTIDE SEQUENCE [LARGE SCALE GENOMIC DNA]</scope>
    <source>
        <strain evidence="4">144S4</strain>
        <strain evidence="3">323S2</strain>
        <plasmid evidence="4">pBb144S4b</plasmid>
        <plasmid evidence="2 3">pBb323S2b</plasmid>
    </source>
</reference>
<evidence type="ECO:0000313" key="3">
    <source>
        <dbReference type="Proteomes" id="UP000564836"/>
    </source>
</evidence>
<keyword evidence="1" id="KW-0614">Plasmid</keyword>